<dbReference type="AlphaFoldDB" id="A0A327NQQ4"/>
<protein>
    <submittedName>
        <fullName evidence="2">Uncharacterized protein</fullName>
    </submittedName>
</protein>
<dbReference type="RefSeq" id="WP_111346743.1">
    <property type="nucleotide sequence ID" value="NZ_QLII01000001.1"/>
</dbReference>
<name>A0A327NQQ4_9BACT</name>
<reference evidence="2 3" key="1">
    <citation type="submission" date="2018-06" db="EMBL/GenBank/DDBJ databases">
        <title>Spirosoma sp. HMF3257 Genome sequencing and assembly.</title>
        <authorList>
            <person name="Kang H."/>
            <person name="Cha I."/>
            <person name="Kim H."/>
            <person name="Kang J."/>
            <person name="Joh K."/>
        </authorList>
    </citation>
    <scope>NUCLEOTIDE SEQUENCE [LARGE SCALE GENOMIC DNA]</scope>
    <source>
        <strain evidence="2 3">HMF3257</strain>
    </source>
</reference>
<dbReference type="EMBL" id="QLII01000001">
    <property type="protein sequence ID" value="RAI76769.1"/>
    <property type="molecule type" value="Genomic_DNA"/>
</dbReference>
<evidence type="ECO:0000256" key="1">
    <source>
        <dbReference type="SAM" id="MobiDB-lite"/>
    </source>
</evidence>
<evidence type="ECO:0000313" key="2">
    <source>
        <dbReference type="EMBL" id="RAI76769.1"/>
    </source>
</evidence>
<feature type="region of interest" description="Disordered" evidence="1">
    <location>
        <begin position="60"/>
        <end position="87"/>
    </location>
</feature>
<accession>A0A327NQQ4</accession>
<gene>
    <name evidence="2" type="ORF">HMF3257_26045</name>
</gene>
<dbReference type="OrthoDB" id="1110562at2"/>
<keyword evidence="3" id="KW-1185">Reference proteome</keyword>
<proteinExistence type="predicted"/>
<sequence>MADVIKILKDLEYKAVGVDPITNEMPTGYFVSFRNVGLPIIKDDFDNPWTPLGANLAQINSSKPPVGGSPDTTGVDPGTVQPKSASQQLEENKIMVAGIAKSMQAYLNTFMLTDNKLSMSNDYHLMPNASKINDSWYAIINGANAIVSDMEFNDSIKATIEKAKSVLSDKDGNTTPKFDQYLRYRDEYQSKVKAYQRAFAGSLSDPMQFQMFPIQGRLYEDDVNFAREQWVGLGHVGEIEEALKTLSGQGIDPSLLLITRAKNKYENSLVNFPNIGNLPYTFMIPNKWYSAFEDGWTKYTSVDFHSESHVSSSSTSIGANVGFNLGFWQIGGSFNSDKSKSSMDIQISGLEISFEYATADIQRPWLDTSLLNLHNWFLVGDYRKNCISDGTFGQQLVDTTSESTFLPSIVTSFVLIRNLTIKFNEASQHADSMNNTISGGGSVGWGPFCIGGHYSHSNSESNFKSDISGSGIFVEGVQLVGYVSTIVPASPSLDSKEYMKKKADTQPVQ</sequence>
<evidence type="ECO:0000313" key="3">
    <source>
        <dbReference type="Proteomes" id="UP000249016"/>
    </source>
</evidence>
<comment type="caution">
    <text evidence="2">The sequence shown here is derived from an EMBL/GenBank/DDBJ whole genome shotgun (WGS) entry which is preliminary data.</text>
</comment>
<organism evidence="2 3">
    <name type="scientific">Spirosoma telluris</name>
    <dbReference type="NCBI Taxonomy" id="2183553"/>
    <lineage>
        <taxon>Bacteria</taxon>
        <taxon>Pseudomonadati</taxon>
        <taxon>Bacteroidota</taxon>
        <taxon>Cytophagia</taxon>
        <taxon>Cytophagales</taxon>
        <taxon>Cytophagaceae</taxon>
        <taxon>Spirosoma</taxon>
    </lineage>
</organism>
<dbReference type="Proteomes" id="UP000249016">
    <property type="component" value="Unassembled WGS sequence"/>
</dbReference>